<feature type="transmembrane region" description="Helical" evidence="2">
    <location>
        <begin position="109"/>
        <end position="132"/>
    </location>
</feature>
<organism evidence="3 4">
    <name type="scientific">Rhipicephalus sanguineus</name>
    <name type="common">Brown dog tick</name>
    <name type="synonym">Ixodes sanguineus</name>
    <dbReference type="NCBI Taxonomy" id="34632"/>
    <lineage>
        <taxon>Eukaryota</taxon>
        <taxon>Metazoa</taxon>
        <taxon>Ecdysozoa</taxon>
        <taxon>Arthropoda</taxon>
        <taxon>Chelicerata</taxon>
        <taxon>Arachnida</taxon>
        <taxon>Acari</taxon>
        <taxon>Parasitiformes</taxon>
        <taxon>Ixodida</taxon>
        <taxon>Ixodoidea</taxon>
        <taxon>Ixodidae</taxon>
        <taxon>Rhipicephalinae</taxon>
        <taxon>Rhipicephalus</taxon>
        <taxon>Rhipicephalus</taxon>
    </lineage>
</organism>
<protein>
    <submittedName>
        <fullName evidence="3">Uncharacterized protein</fullName>
    </submittedName>
</protein>
<reference evidence="3" key="2">
    <citation type="submission" date="2021-09" db="EMBL/GenBank/DDBJ databases">
        <authorList>
            <person name="Jia N."/>
            <person name="Wang J."/>
            <person name="Shi W."/>
            <person name="Du L."/>
            <person name="Sun Y."/>
            <person name="Zhan W."/>
            <person name="Jiang J."/>
            <person name="Wang Q."/>
            <person name="Zhang B."/>
            <person name="Ji P."/>
            <person name="Sakyi L.B."/>
            <person name="Cui X."/>
            <person name="Yuan T."/>
            <person name="Jiang B."/>
            <person name="Yang W."/>
            <person name="Lam T.T.-Y."/>
            <person name="Chang Q."/>
            <person name="Ding S."/>
            <person name="Wang X."/>
            <person name="Zhu J."/>
            <person name="Ruan X."/>
            <person name="Zhao L."/>
            <person name="Wei J."/>
            <person name="Que T."/>
            <person name="Du C."/>
            <person name="Cheng J."/>
            <person name="Dai P."/>
            <person name="Han X."/>
            <person name="Huang E."/>
            <person name="Gao Y."/>
            <person name="Liu J."/>
            <person name="Shao H."/>
            <person name="Ye R."/>
            <person name="Li L."/>
            <person name="Wei W."/>
            <person name="Wang X."/>
            <person name="Wang C."/>
            <person name="Huo Q."/>
            <person name="Li W."/>
            <person name="Guo W."/>
            <person name="Chen H."/>
            <person name="Chen S."/>
            <person name="Zhou L."/>
            <person name="Zhou L."/>
            <person name="Ni X."/>
            <person name="Tian J."/>
            <person name="Zhou Y."/>
            <person name="Sheng Y."/>
            <person name="Liu T."/>
            <person name="Pan Y."/>
            <person name="Xia L."/>
            <person name="Li J."/>
            <person name="Zhao F."/>
            <person name="Cao W."/>
        </authorList>
    </citation>
    <scope>NUCLEOTIDE SEQUENCE</scope>
    <source>
        <strain evidence="3">Rsan-2018</strain>
        <tissue evidence="3">Larvae</tissue>
    </source>
</reference>
<proteinExistence type="predicted"/>
<evidence type="ECO:0000256" key="2">
    <source>
        <dbReference type="SAM" id="Phobius"/>
    </source>
</evidence>
<evidence type="ECO:0000256" key="1">
    <source>
        <dbReference type="SAM" id="MobiDB-lite"/>
    </source>
</evidence>
<dbReference type="AlphaFoldDB" id="A0A9D4PVC5"/>
<evidence type="ECO:0000313" key="4">
    <source>
        <dbReference type="Proteomes" id="UP000821837"/>
    </source>
</evidence>
<reference evidence="3" key="1">
    <citation type="journal article" date="2020" name="Cell">
        <title>Large-Scale Comparative Analyses of Tick Genomes Elucidate Their Genetic Diversity and Vector Capacities.</title>
        <authorList>
            <consortium name="Tick Genome and Microbiome Consortium (TIGMIC)"/>
            <person name="Jia N."/>
            <person name="Wang J."/>
            <person name="Shi W."/>
            <person name="Du L."/>
            <person name="Sun Y."/>
            <person name="Zhan W."/>
            <person name="Jiang J.F."/>
            <person name="Wang Q."/>
            <person name="Zhang B."/>
            <person name="Ji P."/>
            <person name="Bell-Sakyi L."/>
            <person name="Cui X.M."/>
            <person name="Yuan T.T."/>
            <person name="Jiang B.G."/>
            <person name="Yang W.F."/>
            <person name="Lam T.T."/>
            <person name="Chang Q.C."/>
            <person name="Ding S.J."/>
            <person name="Wang X.J."/>
            <person name="Zhu J.G."/>
            <person name="Ruan X.D."/>
            <person name="Zhao L."/>
            <person name="Wei J.T."/>
            <person name="Ye R.Z."/>
            <person name="Que T.C."/>
            <person name="Du C.H."/>
            <person name="Zhou Y.H."/>
            <person name="Cheng J.X."/>
            <person name="Dai P.F."/>
            <person name="Guo W.B."/>
            <person name="Han X.H."/>
            <person name="Huang E.J."/>
            <person name="Li L.F."/>
            <person name="Wei W."/>
            <person name="Gao Y.C."/>
            <person name="Liu J.Z."/>
            <person name="Shao H.Z."/>
            <person name="Wang X."/>
            <person name="Wang C.C."/>
            <person name="Yang T.C."/>
            <person name="Huo Q.B."/>
            <person name="Li W."/>
            <person name="Chen H.Y."/>
            <person name="Chen S.E."/>
            <person name="Zhou L.G."/>
            <person name="Ni X.B."/>
            <person name="Tian J.H."/>
            <person name="Sheng Y."/>
            <person name="Liu T."/>
            <person name="Pan Y.S."/>
            <person name="Xia L.Y."/>
            <person name="Li J."/>
            <person name="Zhao F."/>
            <person name="Cao W.C."/>
        </authorList>
    </citation>
    <scope>NUCLEOTIDE SEQUENCE</scope>
    <source>
        <strain evidence="3">Rsan-2018</strain>
    </source>
</reference>
<accession>A0A9D4PVC5</accession>
<sequence>MYPDTLFIPGLQEADNASTAKCAPPEVDSDDSTAPTDEVGPPPYPGLPSLACGFFRVVDDSIFIATGNPPRLRSVTGDPYGASPRYSPTSWSLRSSSSSNAALHFVRGLWVTLFIASMLFVAGVATTGLAYAKGVDVQFRRHGMLMILAAAAVVIVAAVFNVYRMVRYNSLLPE</sequence>
<dbReference type="EMBL" id="JABSTV010001250">
    <property type="protein sequence ID" value="KAH7956397.1"/>
    <property type="molecule type" value="Genomic_DNA"/>
</dbReference>
<feature type="region of interest" description="Disordered" evidence="1">
    <location>
        <begin position="16"/>
        <end position="42"/>
    </location>
</feature>
<feature type="transmembrane region" description="Helical" evidence="2">
    <location>
        <begin position="144"/>
        <end position="163"/>
    </location>
</feature>
<dbReference type="Proteomes" id="UP000821837">
    <property type="component" value="Unassembled WGS sequence"/>
</dbReference>
<name>A0A9D4PVC5_RHISA</name>
<comment type="caution">
    <text evidence="3">The sequence shown here is derived from an EMBL/GenBank/DDBJ whole genome shotgun (WGS) entry which is preliminary data.</text>
</comment>
<keyword evidence="4" id="KW-1185">Reference proteome</keyword>
<keyword evidence="2" id="KW-1133">Transmembrane helix</keyword>
<keyword evidence="2" id="KW-0812">Transmembrane</keyword>
<gene>
    <name evidence="3" type="ORF">HPB52_008862</name>
</gene>
<evidence type="ECO:0000313" key="3">
    <source>
        <dbReference type="EMBL" id="KAH7956397.1"/>
    </source>
</evidence>
<keyword evidence="2" id="KW-0472">Membrane</keyword>